<evidence type="ECO:0008006" key="4">
    <source>
        <dbReference type="Google" id="ProtNLM"/>
    </source>
</evidence>
<feature type="region of interest" description="Disordered" evidence="1">
    <location>
        <begin position="24"/>
        <end position="47"/>
    </location>
</feature>
<dbReference type="EMBL" id="CP115165">
    <property type="protein sequence ID" value="WDA58743.1"/>
    <property type="molecule type" value="Genomic_DNA"/>
</dbReference>
<dbReference type="RefSeq" id="WP_273988932.1">
    <property type="nucleotide sequence ID" value="NZ_BAABQT010000001.1"/>
</dbReference>
<keyword evidence="3" id="KW-1185">Reference proteome</keyword>
<evidence type="ECO:0000313" key="2">
    <source>
        <dbReference type="EMBL" id="WDA58743.1"/>
    </source>
</evidence>
<name>A0ABY7V0S0_9DEIO</name>
<evidence type="ECO:0000313" key="3">
    <source>
        <dbReference type="Proteomes" id="UP001217044"/>
    </source>
</evidence>
<organism evidence="2 3">
    <name type="scientific">Deinococcus aquaticus</name>
    <dbReference type="NCBI Taxonomy" id="328692"/>
    <lineage>
        <taxon>Bacteria</taxon>
        <taxon>Thermotogati</taxon>
        <taxon>Deinococcota</taxon>
        <taxon>Deinococci</taxon>
        <taxon>Deinococcales</taxon>
        <taxon>Deinococcaceae</taxon>
        <taxon>Deinococcus</taxon>
    </lineage>
</organism>
<protein>
    <recommendedName>
        <fullName evidence="4">Transcriptional regulator</fullName>
    </recommendedName>
</protein>
<accession>A0ABY7V0S0</accession>
<dbReference type="Proteomes" id="UP001217044">
    <property type="component" value="Chromosome"/>
</dbReference>
<reference evidence="2 3" key="1">
    <citation type="submission" date="2022-12" db="EMBL/GenBank/DDBJ databases">
        <title>Genome Sequence of Deinococcus aquaticus Type Strain PB314.</title>
        <authorList>
            <person name="Albert C."/>
            <person name="Hill J."/>
            <person name="Boren L."/>
            <person name="Scholz-Ng S."/>
            <person name="Fatema N."/>
            <person name="Grosso R."/>
            <person name="Soboslay E."/>
            <person name="Tuohy J."/>
        </authorList>
    </citation>
    <scope>NUCLEOTIDE SEQUENCE [LARGE SCALE GENOMIC DNA]</scope>
    <source>
        <strain evidence="2 3">PB-314</strain>
    </source>
</reference>
<evidence type="ECO:0000256" key="1">
    <source>
        <dbReference type="SAM" id="MobiDB-lite"/>
    </source>
</evidence>
<feature type="compositionally biased region" description="Low complexity" evidence="1">
    <location>
        <begin position="37"/>
        <end position="47"/>
    </location>
</feature>
<gene>
    <name evidence="2" type="ORF">M8445_00550</name>
</gene>
<sequence>MTRKARDANDSSWSQWGTPYLRDLRDESRIQAPPAGPTAEAPAPSISPEALRRALLAEEQRQVFALLNRLRRARQD</sequence>
<proteinExistence type="predicted"/>